<dbReference type="InterPro" id="IPR010982">
    <property type="entry name" value="Lambda_DNA-bd_dom_sf"/>
</dbReference>
<protein>
    <submittedName>
        <fullName evidence="2">Scr1 family TA system antitoxin-like transcriptional regulator</fullName>
    </submittedName>
</protein>
<name>A0ABW2XYB6_9ACTN</name>
<comment type="caution">
    <text evidence="2">The sequence shown here is derived from an EMBL/GenBank/DDBJ whole genome shotgun (WGS) entry which is preliminary data.</text>
</comment>
<evidence type="ECO:0000259" key="1">
    <source>
        <dbReference type="PROSITE" id="PS50943"/>
    </source>
</evidence>
<accession>A0ABW2XYB6</accession>
<proteinExistence type="predicted"/>
<reference evidence="3" key="1">
    <citation type="journal article" date="2019" name="Int. J. Syst. Evol. Microbiol.">
        <title>The Global Catalogue of Microorganisms (GCM) 10K type strain sequencing project: providing services to taxonomists for standard genome sequencing and annotation.</title>
        <authorList>
            <consortium name="The Broad Institute Genomics Platform"/>
            <consortium name="The Broad Institute Genome Sequencing Center for Infectious Disease"/>
            <person name="Wu L."/>
            <person name="Ma J."/>
        </authorList>
    </citation>
    <scope>NUCLEOTIDE SEQUENCE [LARGE SCALE GENOMIC DNA]</scope>
    <source>
        <strain evidence="3">JCM 9371</strain>
    </source>
</reference>
<dbReference type="SUPFAM" id="SSF47413">
    <property type="entry name" value="lambda repressor-like DNA-binding domains"/>
    <property type="match status" value="1"/>
</dbReference>
<dbReference type="InterPro" id="IPR043917">
    <property type="entry name" value="DUF5753"/>
</dbReference>
<evidence type="ECO:0000313" key="2">
    <source>
        <dbReference type="EMBL" id="MFD0691371.1"/>
    </source>
</evidence>
<dbReference type="EMBL" id="JBHTGP010000028">
    <property type="protein sequence ID" value="MFD0691371.1"/>
    <property type="molecule type" value="Genomic_DNA"/>
</dbReference>
<sequence length="316" mass="35585">MEISKQSGVAIIIRTFCEWFLISSSQDERPGLLFPRIRENQKQGGHVARVRDPLDPKISLWHFLAFALRFEREKHGLSLAQCGEIINAARSTVCNIEAGRLKLGEDQARKLDKRYNTARMFELLIWFANSSHDPTWFQQYVDFETRAEILRIYQGQVIPVPLQTEAYARAFLDVAGVKDVDRALEARKARQEAILERADPPVILVLLDEDALDRPTGGKDVMADQLRHLLKLGQASHVIIRMVPRSVGAHVGLNGPFQVMSLKADVAYIGAFHGGRLVQDPVEVRELAIDFELIGAVALSEGASRTLIHEIEERFS</sequence>
<evidence type="ECO:0000313" key="3">
    <source>
        <dbReference type="Proteomes" id="UP001597063"/>
    </source>
</evidence>
<keyword evidence="3" id="KW-1185">Reference proteome</keyword>
<dbReference type="PROSITE" id="PS50943">
    <property type="entry name" value="HTH_CROC1"/>
    <property type="match status" value="1"/>
</dbReference>
<dbReference type="CDD" id="cd00093">
    <property type="entry name" value="HTH_XRE"/>
    <property type="match status" value="1"/>
</dbReference>
<feature type="domain" description="HTH cro/C1-type" evidence="1">
    <location>
        <begin position="68"/>
        <end position="121"/>
    </location>
</feature>
<dbReference type="Pfam" id="PF19054">
    <property type="entry name" value="DUF5753"/>
    <property type="match status" value="1"/>
</dbReference>
<dbReference type="RefSeq" id="WP_131760516.1">
    <property type="nucleotide sequence ID" value="NZ_CAACUY010000119.1"/>
</dbReference>
<dbReference type="Proteomes" id="UP001597063">
    <property type="component" value="Unassembled WGS sequence"/>
</dbReference>
<organism evidence="2 3">
    <name type="scientific">Actinomadura fibrosa</name>
    <dbReference type="NCBI Taxonomy" id="111802"/>
    <lineage>
        <taxon>Bacteria</taxon>
        <taxon>Bacillati</taxon>
        <taxon>Actinomycetota</taxon>
        <taxon>Actinomycetes</taxon>
        <taxon>Streptosporangiales</taxon>
        <taxon>Thermomonosporaceae</taxon>
        <taxon>Actinomadura</taxon>
    </lineage>
</organism>
<dbReference type="InterPro" id="IPR001387">
    <property type="entry name" value="Cro/C1-type_HTH"/>
</dbReference>
<gene>
    <name evidence="2" type="ORF">ACFQZM_43260</name>
</gene>